<keyword evidence="4 7" id="KW-0605">Phycobilisome</keyword>
<keyword evidence="6" id="KW-0472">Membrane</keyword>
<dbReference type="InterPro" id="IPR001297">
    <property type="entry name" value="PBS_linker_dom"/>
</dbReference>
<dbReference type="Pfam" id="PF00427">
    <property type="entry name" value="PBS_linker_poly"/>
    <property type="match status" value="1"/>
</dbReference>
<keyword evidence="2" id="KW-0602">Photosynthesis</keyword>
<evidence type="ECO:0000256" key="6">
    <source>
        <dbReference type="ARBA" id="ARBA00023136"/>
    </source>
</evidence>
<dbReference type="GO" id="GO:0030089">
    <property type="term" value="C:phycobilisome"/>
    <property type="evidence" value="ECO:0007669"/>
    <property type="project" value="UniProtKB-UniRule"/>
</dbReference>
<evidence type="ECO:0000256" key="5">
    <source>
        <dbReference type="ARBA" id="ARBA00023078"/>
    </source>
</evidence>
<dbReference type="AlphaFoldDB" id="A0A524RLR1"/>
<evidence type="ECO:0000259" key="8">
    <source>
        <dbReference type="PROSITE" id="PS51441"/>
    </source>
</evidence>
<evidence type="ECO:0000259" key="9">
    <source>
        <dbReference type="PROSITE" id="PS51445"/>
    </source>
</evidence>
<gene>
    <name evidence="10" type="ORF">ERJ67_09850</name>
</gene>
<dbReference type="InterPro" id="IPR016470">
    <property type="entry name" value="Phycobilisome"/>
</dbReference>
<evidence type="ECO:0000256" key="2">
    <source>
        <dbReference type="ARBA" id="ARBA00022531"/>
    </source>
</evidence>
<dbReference type="EMBL" id="SRMO01000084">
    <property type="protein sequence ID" value="TGG90978.1"/>
    <property type="molecule type" value="Genomic_DNA"/>
</dbReference>
<dbReference type="PANTHER" id="PTHR34011:SF6">
    <property type="entry name" value="PHYCOBILIPROTEIN APCE"/>
    <property type="match status" value="1"/>
</dbReference>
<evidence type="ECO:0000256" key="4">
    <source>
        <dbReference type="ARBA" id="ARBA00022738"/>
    </source>
</evidence>
<dbReference type="PANTHER" id="PTHR34011">
    <property type="entry name" value="PHYCOBILISOME 32.1 KDA LINKER POLYPEPTIDE, PHYCOCYANIN-ASSOCIATED, ROD 2-RELATED"/>
    <property type="match status" value="1"/>
</dbReference>
<organism evidence="10 11">
    <name type="scientific">Aphanocapsa feldmannii 277cV</name>
    <dbReference type="NCBI Taxonomy" id="2507553"/>
    <lineage>
        <taxon>Bacteria</taxon>
        <taxon>Bacillati</taxon>
        <taxon>Cyanobacteriota</taxon>
        <taxon>Cyanophyceae</taxon>
        <taxon>Oscillatoriophycideae</taxon>
        <taxon>Chroococcales</taxon>
        <taxon>Microcystaceae</taxon>
        <taxon>Aphanocapsa</taxon>
    </lineage>
</organism>
<dbReference type="PIRSF" id="PIRSF005898">
    <property type="entry name" value="Phycobilisome_CpeC/CpcI"/>
    <property type="match status" value="1"/>
</dbReference>
<comment type="caution">
    <text evidence="10">The sequence shown here is derived from an EMBL/GenBank/DDBJ whole genome shotgun (WGS) entry which is preliminary data.</text>
</comment>
<dbReference type="GO" id="GO:0031676">
    <property type="term" value="C:plasma membrane-derived thylakoid membrane"/>
    <property type="evidence" value="ECO:0007669"/>
    <property type="project" value="UniProtKB-SubCell"/>
</dbReference>
<comment type="subcellular location">
    <subcellularLocation>
        <location evidence="1">Cellular thylakoid membrane</location>
        <topology evidence="1">Peripheral membrane protein</topology>
        <orientation evidence="1">Cytoplasmic side</orientation>
    </subcellularLocation>
</comment>
<dbReference type="InterPro" id="IPR008213">
    <property type="entry name" value="CpcD-like_dom"/>
</dbReference>
<dbReference type="Gene3D" id="1.10.3130.20">
    <property type="entry name" value="Phycobilisome linker domain"/>
    <property type="match status" value="1"/>
</dbReference>
<dbReference type="GO" id="GO:0015979">
    <property type="term" value="P:photosynthesis"/>
    <property type="evidence" value="ECO:0007669"/>
    <property type="project" value="UniProtKB-KW"/>
</dbReference>
<evidence type="ECO:0000313" key="10">
    <source>
        <dbReference type="EMBL" id="TGG90978.1"/>
    </source>
</evidence>
<feature type="domain" description="PBS-linker" evidence="9">
    <location>
        <begin position="1"/>
        <end position="169"/>
    </location>
</feature>
<evidence type="ECO:0000256" key="7">
    <source>
        <dbReference type="PROSITE-ProRule" id="PRU00775"/>
    </source>
</evidence>
<sequence length="253" mass="28737">MPLWLESESPAELFAQRSETELQDTIRRVYRQVLGNISLTGYERCSQAESLLRNGSSTVREFVSAVGLSETYRDLYFAPNGQYRFIELNFKHFLGRAPRNQQEISEHVLIWNTHGYEAEILSYINSEEYAKVFGEDIVPYPRTDTSEIGQNKDYIRTINLDRGRASSDRKRGTAAILQTAINSTASADAPRTINNGVSNRLARFEVVYSLSRNTAVNRRAGSHSQRVDFDQLTKTVQSIHRRGGSIRSIRPIA</sequence>
<dbReference type="Proteomes" id="UP000317990">
    <property type="component" value="Unassembled WGS sequence"/>
</dbReference>
<keyword evidence="5" id="KW-0793">Thylakoid</keyword>
<dbReference type="PROSITE" id="PS51441">
    <property type="entry name" value="CPCD_LIKE"/>
    <property type="match status" value="1"/>
</dbReference>
<keyword evidence="3" id="KW-0042">Antenna complex</keyword>
<dbReference type="SMART" id="SM01094">
    <property type="entry name" value="CpcD"/>
    <property type="match status" value="1"/>
</dbReference>
<dbReference type="InterPro" id="IPR038255">
    <property type="entry name" value="PBS_linker_sf"/>
</dbReference>
<name>A0A524RLR1_9CHRO</name>
<evidence type="ECO:0000256" key="3">
    <source>
        <dbReference type="ARBA" id="ARBA00022549"/>
    </source>
</evidence>
<dbReference type="PROSITE" id="PS51445">
    <property type="entry name" value="PBS_LINKER"/>
    <property type="match status" value="1"/>
</dbReference>
<evidence type="ECO:0000313" key="11">
    <source>
        <dbReference type="Proteomes" id="UP000317990"/>
    </source>
</evidence>
<accession>A0A524RLR1</accession>
<evidence type="ECO:0000256" key="1">
    <source>
        <dbReference type="ARBA" id="ARBA00004445"/>
    </source>
</evidence>
<comment type="similarity">
    <text evidence="7">Belongs to the phycobilisome linker protein family.</text>
</comment>
<feature type="domain" description="CpcD-like" evidence="8">
    <location>
        <begin position="199"/>
        <end position="252"/>
    </location>
</feature>
<proteinExistence type="inferred from homology"/>
<protein>
    <submittedName>
        <fullName evidence="10">Photosystem I reaction center subunit XII</fullName>
    </submittedName>
</protein>
<reference evidence="10 11" key="1">
    <citation type="journal article" date="2019" name="mSystems">
        <title>Life at home and on the roam: Genomic adaptions reflect the dual lifestyle of an intracellular, facultative symbiont.</title>
        <authorList>
            <person name="Burgsdorf I."/>
        </authorList>
    </citation>
    <scope>NUCLEOTIDE SEQUENCE [LARGE SCALE GENOMIC DNA]</scope>
    <source>
        <strain evidence="10">277cV</strain>
    </source>
</reference>